<comment type="subcellular location">
    <subcellularLocation>
        <location evidence="1">Membrane</location>
        <topology evidence="1">Single-pass membrane protein</topology>
    </subcellularLocation>
</comment>
<feature type="domain" description="Late embryogenesis abundant protein LEA-2 subgroup" evidence="7">
    <location>
        <begin position="105"/>
        <end position="202"/>
    </location>
</feature>
<dbReference type="eggNOG" id="ENOG502RZ37">
    <property type="taxonomic scope" value="Eukaryota"/>
</dbReference>
<evidence type="ECO:0000313" key="9">
    <source>
        <dbReference type="Proteomes" id="UP000032141"/>
    </source>
</evidence>
<dbReference type="HOGENOM" id="CLU_050605_4_0_1"/>
<feature type="transmembrane region" description="Helical" evidence="6">
    <location>
        <begin position="42"/>
        <end position="68"/>
    </location>
</feature>
<evidence type="ECO:0000256" key="6">
    <source>
        <dbReference type="SAM" id="Phobius"/>
    </source>
</evidence>
<organism evidence="8 9">
    <name type="scientific">Brassica oleracea var. oleracea</name>
    <dbReference type="NCBI Taxonomy" id="109376"/>
    <lineage>
        <taxon>Eukaryota</taxon>
        <taxon>Viridiplantae</taxon>
        <taxon>Streptophyta</taxon>
        <taxon>Embryophyta</taxon>
        <taxon>Tracheophyta</taxon>
        <taxon>Spermatophyta</taxon>
        <taxon>Magnoliopsida</taxon>
        <taxon>eudicotyledons</taxon>
        <taxon>Gunneridae</taxon>
        <taxon>Pentapetalae</taxon>
        <taxon>rosids</taxon>
        <taxon>malvids</taxon>
        <taxon>Brassicales</taxon>
        <taxon>Brassicaceae</taxon>
        <taxon>Brassiceae</taxon>
        <taxon>Brassica</taxon>
    </lineage>
</organism>
<evidence type="ECO:0000256" key="4">
    <source>
        <dbReference type="ARBA" id="ARBA00023136"/>
    </source>
</evidence>
<evidence type="ECO:0000256" key="2">
    <source>
        <dbReference type="ARBA" id="ARBA00022692"/>
    </source>
</evidence>
<dbReference type="Proteomes" id="UP000032141">
    <property type="component" value="Chromosome C6"/>
</dbReference>
<dbReference type="AlphaFoldDB" id="A0A0D3CTS0"/>
<keyword evidence="9" id="KW-1185">Reference proteome</keyword>
<dbReference type="InterPro" id="IPR044839">
    <property type="entry name" value="NDR1-like"/>
</dbReference>
<dbReference type="GO" id="GO:0098542">
    <property type="term" value="P:defense response to other organism"/>
    <property type="evidence" value="ECO:0007669"/>
    <property type="project" value="InterPro"/>
</dbReference>
<evidence type="ECO:0000256" key="3">
    <source>
        <dbReference type="ARBA" id="ARBA00022989"/>
    </source>
</evidence>
<dbReference type="Pfam" id="PF03168">
    <property type="entry name" value="LEA_2"/>
    <property type="match status" value="1"/>
</dbReference>
<dbReference type="PANTHER" id="PTHR31234">
    <property type="entry name" value="LATE EMBRYOGENESIS ABUNDANT (LEA) HYDROXYPROLINE-RICH GLYCOPROTEIN FAMILY"/>
    <property type="match status" value="1"/>
</dbReference>
<keyword evidence="4 6" id="KW-0472">Membrane</keyword>
<dbReference type="EnsemblPlants" id="Bo6g067920.1">
    <property type="protein sequence ID" value="Bo6g067920.1"/>
    <property type="gene ID" value="Bo6g067920"/>
</dbReference>
<evidence type="ECO:0000259" key="7">
    <source>
        <dbReference type="Pfam" id="PF03168"/>
    </source>
</evidence>
<keyword evidence="3 6" id="KW-1133">Transmembrane helix</keyword>
<evidence type="ECO:0000256" key="1">
    <source>
        <dbReference type="ARBA" id="ARBA00004167"/>
    </source>
</evidence>
<accession>A0A0D3CTS0</accession>
<name>A0A0D3CTS0_BRAOL</name>
<dbReference type="PANTHER" id="PTHR31234:SF65">
    <property type="entry name" value="LATE EMBRYOGENESIS ABUNDANT PROTEIN, LEA_2 SUBGROUP"/>
    <property type="match status" value="1"/>
</dbReference>
<reference evidence="8" key="2">
    <citation type="submission" date="2015-03" db="UniProtKB">
        <authorList>
            <consortium name="EnsemblPlants"/>
        </authorList>
    </citation>
    <scope>IDENTIFICATION</scope>
</reference>
<dbReference type="InterPro" id="IPR004864">
    <property type="entry name" value="LEA_2"/>
</dbReference>
<dbReference type="Gramene" id="Bo6g067920.1">
    <property type="protein sequence ID" value="Bo6g067920.1"/>
    <property type="gene ID" value="Bo6g067920"/>
</dbReference>
<reference evidence="8 9" key="1">
    <citation type="journal article" date="2014" name="Genome Biol.">
        <title>Transcriptome and methylome profiling reveals relics of genome dominance in the mesopolyploid Brassica oleracea.</title>
        <authorList>
            <person name="Parkin I.A."/>
            <person name="Koh C."/>
            <person name="Tang H."/>
            <person name="Robinson S.J."/>
            <person name="Kagale S."/>
            <person name="Clarke W.E."/>
            <person name="Town C.D."/>
            <person name="Nixon J."/>
            <person name="Krishnakumar V."/>
            <person name="Bidwell S.L."/>
            <person name="Denoeud F."/>
            <person name="Belcram H."/>
            <person name="Links M.G."/>
            <person name="Just J."/>
            <person name="Clarke C."/>
            <person name="Bender T."/>
            <person name="Huebert T."/>
            <person name="Mason A.S."/>
            <person name="Pires J.C."/>
            <person name="Barker G."/>
            <person name="Moore J."/>
            <person name="Walley P.G."/>
            <person name="Manoli S."/>
            <person name="Batley J."/>
            <person name="Edwards D."/>
            <person name="Nelson M.N."/>
            <person name="Wang X."/>
            <person name="Paterson A.H."/>
            <person name="King G."/>
            <person name="Bancroft I."/>
            <person name="Chalhoub B."/>
            <person name="Sharpe A.G."/>
        </authorList>
    </citation>
    <scope>NUCLEOTIDE SEQUENCE</scope>
    <source>
        <strain evidence="8 9">cv. TO1000</strain>
    </source>
</reference>
<dbReference type="SUPFAM" id="SSF117070">
    <property type="entry name" value="LEA14-like"/>
    <property type="match status" value="1"/>
</dbReference>
<dbReference type="Gene3D" id="2.60.40.1820">
    <property type="match status" value="1"/>
</dbReference>
<keyword evidence="2 6" id="KW-0812">Transmembrane</keyword>
<protein>
    <recommendedName>
        <fullName evidence="7">Late embryogenesis abundant protein LEA-2 subgroup domain-containing protein</fullName>
    </recommendedName>
</protein>
<feature type="compositionally biased region" description="Basic and acidic residues" evidence="5">
    <location>
        <begin position="1"/>
        <end position="10"/>
    </location>
</feature>
<dbReference type="OMA" id="ADMETQP"/>
<evidence type="ECO:0000313" key="8">
    <source>
        <dbReference type="EnsemblPlants" id="Bo6g067920.1"/>
    </source>
</evidence>
<proteinExistence type="predicted"/>
<dbReference type="STRING" id="109376.A0A0D3CTS0"/>
<feature type="region of interest" description="Disordered" evidence="5">
    <location>
        <begin position="1"/>
        <end position="37"/>
    </location>
</feature>
<sequence length="304" mass="32842">MNTDDKKEKAGAPMLAAEAPKSNADMETQPPNGGGGKRNRKICICISLLILILLLIFIVLLVLGLTLFKPKNPTATVGSVAVERLRTSVDVLNLKANLNLTLQAHLALKNPNRVGFSFGSTSALLNYKGQLVGEAPLPANKVGPQKTLRMNITLTLMADRLLSESQVFSDVMSGSIPVNAFVKVAGKVCVFNMFKIKVKSSASCDVTISVSSRNVTSQHSRNSRIRIQCAALQGMASSIEVQLSFTLKSARSIVRKDCVGNKSKDPMKSQAARNLQEAISDCEITLDFSSMKVQNKECEMSTKL</sequence>
<dbReference type="GO" id="GO:0016020">
    <property type="term" value="C:membrane"/>
    <property type="evidence" value="ECO:0007669"/>
    <property type="project" value="UniProtKB-SubCell"/>
</dbReference>
<evidence type="ECO:0000256" key="5">
    <source>
        <dbReference type="SAM" id="MobiDB-lite"/>
    </source>
</evidence>